<evidence type="ECO:0000313" key="11">
    <source>
        <dbReference type="Proteomes" id="UP000178953"/>
    </source>
</evidence>
<comment type="subunit">
    <text evidence="1">Homodimer.</text>
</comment>
<dbReference type="Pfam" id="PF17932">
    <property type="entry name" value="TetR_C_24"/>
    <property type="match status" value="1"/>
</dbReference>
<dbReference type="InterPro" id="IPR001647">
    <property type="entry name" value="HTH_TetR"/>
</dbReference>
<dbReference type="PROSITE" id="PS50977">
    <property type="entry name" value="HTH_TETR_2"/>
    <property type="match status" value="1"/>
</dbReference>
<evidence type="ECO:0000256" key="4">
    <source>
        <dbReference type="ARBA" id="ARBA00023125"/>
    </source>
</evidence>
<dbReference type="PANTHER" id="PTHR30055">
    <property type="entry name" value="HTH-TYPE TRANSCRIPTIONAL REGULATOR RUTR"/>
    <property type="match status" value="1"/>
</dbReference>
<keyword evidence="4 8" id="KW-0238">DNA-binding</keyword>
<feature type="DNA-binding region" description="H-T-H motif" evidence="8">
    <location>
        <begin position="29"/>
        <end position="48"/>
    </location>
</feature>
<protein>
    <recommendedName>
        <fullName evidence="7">HTH-type transcriptional repressor KstR2</fullName>
    </recommendedName>
</protein>
<dbReference type="InterPro" id="IPR050109">
    <property type="entry name" value="HTH-type_TetR-like_transc_reg"/>
</dbReference>
<name>A0A1E8Q5N5_9MYCO</name>
<dbReference type="Proteomes" id="UP000178953">
    <property type="component" value="Unassembled WGS sequence"/>
</dbReference>
<evidence type="ECO:0000256" key="3">
    <source>
        <dbReference type="ARBA" id="ARBA00023015"/>
    </source>
</evidence>
<dbReference type="RefSeq" id="WP_070353134.1">
    <property type="nucleotide sequence ID" value="NZ_MCHX01000021.1"/>
</dbReference>
<evidence type="ECO:0000256" key="6">
    <source>
        <dbReference type="ARBA" id="ARBA00058738"/>
    </source>
</evidence>
<dbReference type="OrthoDB" id="9814200at2"/>
<dbReference type="SUPFAM" id="SSF48498">
    <property type="entry name" value="Tetracyclin repressor-like, C-terminal domain"/>
    <property type="match status" value="1"/>
</dbReference>
<dbReference type="InterPro" id="IPR036271">
    <property type="entry name" value="Tet_transcr_reg_TetR-rel_C_sf"/>
</dbReference>
<evidence type="ECO:0000256" key="8">
    <source>
        <dbReference type="PROSITE-ProRule" id="PRU00335"/>
    </source>
</evidence>
<dbReference type="Gene3D" id="1.10.357.10">
    <property type="entry name" value="Tetracycline Repressor, domain 2"/>
    <property type="match status" value="1"/>
</dbReference>
<evidence type="ECO:0000259" key="9">
    <source>
        <dbReference type="PROSITE" id="PS50977"/>
    </source>
</evidence>
<dbReference type="InterPro" id="IPR041490">
    <property type="entry name" value="KstR2_TetR_C"/>
</dbReference>
<dbReference type="Pfam" id="PF00440">
    <property type="entry name" value="TetR_N"/>
    <property type="match status" value="1"/>
</dbReference>
<dbReference type="GO" id="GO:0003700">
    <property type="term" value="F:DNA-binding transcription factor activity"/>
    <property type="evidence" value="ECO:0007669"/>
    <property type="project" value="TreeGrafter"/>
</dbReference>
<dbReference type="PANTHER" id="PTHR30055:SF175">
    <property type="entry name" value="HTH-TYPE TRANSCRIPTIONAL REPRESSOR KSTR2"/>
    <property type="match status" value="1"/>
</dbReference>
<accession>A0A1E8Q5N5</accession>
<dbReference type="GO" id="GO:0000976">
    <property type="term" value="F:transcription cis-regulatory region binding"/>
    <property type="evidence" value="ECO:0007669"/>
    <property type="project" value="TreeGrafter"/>
</dbReference>
<dbReference type="AlphaFoldDB" id="A0A1E8Q5N5"/>
<evidence type="ECO:0000256" key="2">
    <source>
        <dbReference type="ARBA" id="ARBA00022491"/>
    </source>
</evidence>
<dbReference type="EMBL" id="MCHX01000021">
    <property type="protein sequence ID" value="OFJ53747.1"/>
    <property type="molecule type" value="Genomic_DNA"/>
</dbReference>
<evidence type="ECO:0000256" key="5">
    <source>
        <dbReference type="ARBA" id="ARBA00023163"/>
    </source>
</evidence>
<dbReference type="FunFam" id="1.10.357.10:FF:000020">
    <property type="entry name" value="TetR family transcriptional regulator"/>
    <property type="match status" value="1"/>
</dbReference>
<comment type="function">
    <text evidence="6">Controls the expression of a small regulon that may play a role in the utilization of cholesterol.</text>
</comment>
<evidence type="ECO:0000313" key="10">
    <source>
        <dbReference type="EMBL" id="OFJ53747.1"/>
    </source>
</evidence>
<comment type="caution">
    <text evidence="10">The sequence shown here is derived from an EMBL/GenBank/DDBJ whole genome shotgun (WGS) entry which is preliminary data.</text>
</comment>
<dbReference type="FunFam" id="1.10.10.60:FF:000289">
    <property type="entry name" value="TetR family transcriptional regulator"/>
    <property type="match status" value="1"/>
</dbReference>
<dbReference type="InterPro" id="IPR009057">
    <property type="entry name" value="Homeodomain-like_sf"/>
</dbReference>
<organism evidence="10 11">
    <name type="scientific">Mycolicibacterium grossiae</name>
    <dbReference type="NCBI Taxonomy" id="1552759"/>
    <lineage>
        <taxon>Bacteria</taxon>
        <taxon>Bacillati</taxon>
        <taxon>Actinomycetota</taxon>
        <taxon>Actinomycetes</taxon>
        <taxon>Mycobacteriales</taxon>
        <taxon>Mycobacteriaceae</taxon>
        <taxon>Mycolicibacterium</taxon>
    </lineage>
</organism>
<feature type="domain" description="HTH tetR-type" evidence="9">
    <location>
        <begin position="6"/>
        <end position="66"/>
    </location>
</feature>
<gene>
    <name evidence="10" type="ORF">BEL07_11000</name>
</gene>
<keyword evidence="3" id="KW-0805">Transcription regulation</keyword>
<proteinExistence type="predicted"/>
<sequence>MDKALPTRRDELLVLAAAMFAERGLRATTVRDIADSAGILSGSLYHHFKSKEQMVEEVLRTFLDWLFDRYREIVESETDPLARVEGLFMTSFEAIEHRHAQVVIYQDEAKRLSGLPQFAFVEERNREQRTMWVDVLKQGIAEGRFRPDLDVDLVYRFIRDTTWVSVRWYQPGGPLTAEEVGRQYLAIVLGGITKGT</sequence>
<dbReference type="Gene3D" id="1.10.10.60">
    <property type="entry name" value="Homeodomain-like"/>
    <property type="match status" value="1"/>
</dbReference>
<keyword evidence="11" id="KW-1185">Reference proteome</keyword>
<keyword evidence="2" id="KW-0678">Repressor</keyword>
<evidence type="ECO:0000256" key="7">
    <source>
        <dbReference type="ARBA" id="ARBA00067135"/>
    </source>
</evidence>
<evidence type="ECO:0000256" key="1">
    <source>
        <dbReference type="ARBA" id="ARBA00011738"/>
    </source>
</evidence>
<dbReference type="SUPFAM" id="SSF46689">
    <property type="entry name" value="Homeodomain-like"/>
    <property type="match status" value="1"/>
</dbReference>
<reference evidence="10 11" key="1">
    <citation type="submission" date="2016-09" db="EMBL/GenBank/DDBJ databases">
        <title>genome sequence of Mycobacterium sp. 739 SCH.</title>
        <authorList>
            <person name="Greninger A.L."/>
            <person name="Qin X."/>
            <person name="Jerome K."/>
            <person name="Vora S."/>
            <person name="Quinn K."/>
        </authorList>
    </citation>
    <scope>NUCLEOTIDE SEQUENCE [LARGE SCALE GENOMIC DNA]</scope>
    <source>
        <strain evidence="10 11">SCH</strain>
    </source>
</reference>
<dbReference type="PRINTS" id="PR00455">
    <property type="entry name" value="HTHTETR"/>
</dbReference>
<keyword evidence="5" id="KW-0804">Transcription</keyword>